<comment type="caution">
    <text evidence="3">The sequence shown here is derived from an EMBL/GenBank/DDBJ whole genome shotgun (WGS) entry which is preliminary data.</text>
</comment>
<sequence length="316" mass="34212">MKLATLALWACTTLAVLSPAAAIAAETPAAPARPAVTVNADVTKARKEIGGINYYYEVRGKGEPLLLLHGGLGAIEMFGPVLTQLAEHRQVIAVDLQGHGRTPLGQRPFSCQAIGDDLAALTRSLGHKQVDVMGYSLGGCVALRMAIQHPQQVRRLVLVSAGYSDDGFYPGIRAQQNGLTGAIAPMMKDTPMFRTYEAIAPDASEFPRLLDTLGEFMRAHYDWSAEIKQLKGPVMLVYGDGDMFKPEHMVRFYQLLGGGLQDAGWGRETLSPNRLAILPDLTHYDIFASPRLAATALPFLDGRSDAKSWAEQVPAQ</sequence>
<feature type="domain" description="AB hydrolase-1" evidence="2">
    <location>
        <begin position="64"/>
        <end position="165"/>
    </location>
</feature>
<name>A0A371JZZ1_9GAMM</name>
<keyword evidence="4" id="KW-1185">Reference proteome</keyword>
<dbReference type="Gene3D" id="3.40.50.1820">
    <property type="entry name" value="alpha/beta hydrolase"/>
    <property type="match status" value="1"/>
</dbReference>
<feature type="chain" id="PRO_5016893461" evidence="1">
    <location>
        <begin position="25"/>
        <end position="316"/>
    </location>
</feature>
<dbReference type="PANTHER" id="PTHR46331">
    <property type="entry name" value="VALACYCLOVIR HYDROLASE"/>
    <property type="match status" value="1"/>
</dbReference>
<protein>
    <submittedName>
        <fullName evidence="3">Alpha/beta hydrolase</fullName>
    </submittedName>
</protein>
<keyword evidence="3" id="KW-0378">Hydrolase</keyword>
<evidence type="ECO:0000313" key="4">
    <source>
        <dbReference type="Proteomes" id="UP000264492"/>
    </source>
</evidence>
<evidence type="ECO:0000259" key="2">
    <source>
        <dbReference type="Pfam" id="PF00561"/>
    </source>
</evidence>
<dbReference type="GO" id="GO:0017171">
    <property type="term" value="F:serine hydrolase activity"/>
    <property type="evidence" value="ECO:0007669"/>
    <property type="project" value="TreeGrafter"/>
</dbReference>
<proteinExistence type="predicted"/>
<dbReference type="SUPFAM" id="SSF53474">
    <property type="entry name" value="alpha/beta-Hydrolases"/>
    <property type="match status" value="1"/>
</dbReference>
<dbReference type="PRINTS" id="PR00111">
    <property type="entry name" value="ABHYDROLASE"/>
</dbReference>
<dbReference type="RefSeq" id="WP_115859617.1">
    <property type="nucleotide sequence ID" value="NZ_QTSU01000002.1"/>
</dbReference>
<keyword evidence="1" id="KW-0732">Signal</keyword>
<feature type="signal peptide" evidence="1">
    <location>
        <begin position="1"/>
        <end position="24"/>
    </location>
</feature>
<dbReference type="PANTHER" id="PTHR46331:SF2">
    <property type="entry name" value="VALACYCLOVIR HYDROLASE"/>
    <property type="match status" value="1"/>
</dbReference>
<accession>A0A371JZZ1</accession>
<dbReference type="EMBL" id="QTSU01000002">
    <property type="protein sequence ID" value="RDZ27241.1"/>
    <property type="molecule type" value="Genomic_DNA"/>
</dbReference>
<dbReference type="OrthoDB" id="9779853at2"/>
<reference evidence="3 4" key="1">
    <citation type="submission" date="2018-08" db="EMBL/GenBank/DDBJ databases">
        <title>Lysobacter sp. zong2l5, whole genome shotgun sequence.</title>
        <authorList>
            <person name="Zhang X."/>
            <person name="Feng G."/>
            <person name="Zhu H."/>
        </authorList>
    </citation>
    <scope>NUCLEOTIDE SEQUENCE [LARGE SCALE GENOMIC DNA]</scope>
    <source>
        <strain evidence="4">zong2l5</strain>
    </source>
</reference>
<dbReference type="Proteomes" id="UP000264492">
    <property type="component" value="Unassembled WGS sequence"/>
</dbReference>
<dbReference type="AlphaFoldDB" id="A0A371JZZ1"/>
<dbReference type="Pfam" id="PF00561">
    <property type="entry name" value="Abhydrolase_1"/>
    <property type="match status" value="1"/>
</dbReference>
<evidence type="ECO:0000313" key="3">
    <source>
        <dbReference type="EMBL" id="RDZ27241.1"/>
    </source>
</evidence>
<evidence type="ECO:0000256" key="1">
    <source>
        <dbReference type="SAM" id="SignalP"/>
    </source>
</evidence>
<organism evidence="3 4">
    <name type="scientific">Lysobacter silvisoli</name>
    <dbReference type="NCBI Taxonomy" id="2293254"/>
    <lineage>
        <taxon>Bacteria</taxon>
        <taxon>Pseudomonadati</taxon>
        <taxon>Pseudomonadota</taxon>
        <taxon>Gammaproteobacteria</taxon>
        <taxon>Lysobacterales</taxon>
        <taxon>Lysobacteraceae</taxon>
        <taxon>Lysobacter</taxon>
    </lineage>
</organism>
<gene>
    <name evidence="3" type="ORF">DX914_13405</name>
</gene>
<dbReference type="InterPro" id="IPR000073">
    <property type="entry name" value="AB_hydrolase_1"/>
</dbReference>
<dbReference type="InterPro" id="IPR029058">
    <property type="entry name" value="AB_hydrolase_fold"/>
</dbReference>